<feature type="region of interest" description="Disordered" evidence="1">
    <location>
        <begin position="1"/>
        <end position="49"/>
    </location>
</feature>
<feature type="compositionally biased region" description="Low complexity" evidence="1">
    <location>
        <begin position="19"/>
        <end position="37"/>
    </location>
</feature>
<name>A0A8H4TZI2_9HYPO</name>
<dbReference type="OrthoDB" id="5426775at2759"/>
<feature type="compositionally biased region" description="Basic and acidic residues" evidence="1">
    <location>
        <begin position="267"/>
        <end position="276"/>
    </location>
</feature>
<evidence type="ECO:0000256" key="1">
    <source>
        <dbReference type="SAM" id="MobiDB-lite"/>
    </source>
</evidence>
<reference evidence="2" key="2">
    <citation type="submission" date="2020-05" db="EMBL/GenBank/DDBJ databases">
        <authorList>
            <person name="Kim H.-S."/>
            <person name="Proctor R.H."/>
            <person name="Brown D.W."/>
        </authorList>
    </citation>
    <scope>NUCLEOTIDE SEQUENCE</scope>
    <source>
        <strain evidence="2">NRRL 20472</strain>
    </source>
</reference>
<reference evidence="2" key="1">
    <citation type="journal article" date="2020" name="BMC Genomics">
        <title>Correction to: Identification and distribution of gene clusters required for synthesis of sphingolipid metabolism inhibitors in diverse species of the filamentous fungus Fusarium.</title>
        <authorList>
            <person name="Kim H.S."/>
            <person name="Lohmar J.M."/>
            <person name="Busman M."/>
            <person name="Brown D.W."/>
            <person name="Naumann T.A."/>
            <person name="Divon H.H."/>
            <person name="Lysoe E."/>
            <person name="Uhlig S."/>
            <person name="Proctor R.H."/>
        </authorList>
    </citation>
    <scope>NUCLEOTIDE SEQUENCE</scope>
    <source>
        <strain evidence="2">NRRL 20472</strain>
    </source>
</reference>
<dbReference type="EMBL" id="JABEXW010000257">
    <property type="protein sequence ID" value="KAF4967005.1"/>
    <property type="molecule type" value="Genomic_DNA"/>
</dbReference>
<evidence type="ECO:0000313" key="2">
    <source>
        <dbReference type="EMBL" id="KAF4967005.1"/>
    </source>
</evidence>
<organism evidence="2 3">
    <name type="scientific">Fusarium sarcochroum</name>
    <dbReference type="NCBI Taxonomy" id="1208366"/>
    <lineage>
        <taxon>Eukaryota</taxon>
        <taxon>Fungi</taxon>
        <taxon>Dikarya</taxon>
        <taxon>Ascomycota</taxon>
        <taxon>Pezizomycotina</taxon>
        <taxon>Sordariomycetes</taxon>
        <taxon>Hypocreomycetidae</taxon>
        <taxon>Hypocreales</taxon>
        <taxon>Nectriaceae</taxon>
        <taxon>Fusarium</taxon>
        <taxon>Fusarium lateritium species complex</taxon>
    </lineage>
</organism>
<accession>A0A8H4TZI2</accession>
<keyword evidence="3" id="KW-1185">Reference proteome</keyword>
<dbReference type="AlphaFoldDB" id="A0A8H4TZI2"/>
<sequence length="349" mass="37613">MDGSQSETTIHLQLESSNKRPISRVSSSSPSQTQASKRVCRQQDNQPVDALMIHQPTPVSATFPSVAFLENQTASQEAQSLEFVDNWLEDIYPTDFDCQLQSRSASFFRPVVEEPSCARAIQSAPPIMASNMPPPQGRRGSGQAPTPGSSGPSGMSRGQSRPSVVSPGMESGVTSSGRTSGPLVTDSQYEAINLAANNIFHRDRREPFPDHISGLVQMAQRPRNSPTPSFTEFNADDALADLERGAGEPAVEQYFQSKLIPQPLRGDPLKRSDKLPMSKTAVPNTGTSYRLSNPAPDVLVGYNISGAFSPPQRMQLATMNLSSANNDGLCLPFFILEFKGDGPSSNGSL</sequence>
<feature type="compositionally biased region" description="Polar residues" evidence="1">
    <location>
        <begin position="1"/>
        <end position="15"/>
    </location>
</feature>
<feature type="compositionally biased region" description="Low complexity" evidence="1">
    <location>
        <begin position="141"/>
        <end position="163"/>
    </location>
</feature>
<feature type="region of interest" description="Disordered" evidence="1">
    <location>
        <begin position="122"/>
        <end position="184"/>
    </location>
</feature>
<dbReference type="Proteomes" id="UP000622797">
    <property type="component" value="Unassembled WGS sequence"/>
</dbReference>
<protein>
    <submittedName>
        <fullName evidence="2">Uncharacterized protein</fullName>
    </submittedName>
</protein>
<gene>
    <name evidence="2" type="ORF">FSARC_5377</name>
</gene>
<feature type="region of interest" description="Disordered" evidence="1">
    <location>
        <begin position="262"/>
        <end position="289"/>
    </location>
</feature>
<evidence type="ECO:0000313" key="3">
    <source>
        <dbReference type="Proteomes" id="UP000622797"/>
    </source>
</evidence>
<proteinExistence type="predicted"/>
<comment type="caution">
    <text evidence="2">The sequence shown here is derived from an EMBL/GenBank/DDBJ whole genome shotgun (WGS) entry which is preliminary data.</text>
</comment>